<sequence length="70" mass="8555">MLRKTNDKQDIYLLLEKQLKEIERQLKEYDKNILKILKRLNYQEPLCYNQYAEDVEIKVRSYMDADLTKG</sequence>
<reference evidence="2 3" key="1">
    <citation type="journal article" date="2015" name="Nature">
        <title>rRNA introns, odd ribosomes, and small enigmatic genomes across a large radiation of phyla.</title>
        <authorList>
            <person name="Brown C.T."/>
            <person name="Hug L.A."/>
            <person name="Thomas B.C."/>
            <person name="Sharon I."/>
            <person name="Castelle C.J."/>
            <person name="Singh A."/>
            <person name="Wilkins M.J."/>
            <person name="Williams K.H."/>
            <person name="Banfield J.F."/>
        </authorList>
    </citation>
    <scope>NUCLEOTIDE SEQUENCE [LARGE SCALE GENOMIC DNA]</scope>
</reference>
<protein>
    <submittedName>
        <fullName evidence="2">Uncharacterized protein</fullName>
    </submittedName>
</protein>
<accession>A0A0G0B7W7</accession>
<comment type="caution">
    <text evidence="2">The sequence shown here is derived from an EMBL/GenBank/DDBJ whole genome shotgun (WGS) entry which is preliminary data.</text>
</comment>
<keyword evidence="1" id="KW-0175">Coiled coil</keyword>
<evidence type="ECO:0000256" key="1">
    <source>
        <dbReference type="SAM" id="Coils"/>
    </source>
</evidence>
<evidence type="ECO:0000313" key="2">
    <source>
        <dbReference type="EMBL" id="KKP65473.1"/>
    </source>
</evidence>
<proteinExistence type="predicted"/>
<dbReference type="AlphaFoldDB" id="A0A0G0B7W7"/>
<organism evidence="2 3">
    <name type="scientific">candidate division WS6 bacterium GW2011_GWE1_34_7</name>
    <dbReference type="NCBI Taxonomy" id="1619093"/>
    <lineage>
        <taxon>Bacteria</taxon>
        <taxon>Candidatus Dojkabacteria</taxon>
    </lineage>
</organism>
<dbReference type="EMBL" id="LBPV01000021">
    <property type="protein sequence ID" value="KKP65473.1"/>
    <property type="molecule type" value="Genomic_DNA"/>
</dbReference>
<name>A0A0G0B7W7_9BACT</name>
<gene>
    <name evidence="2" type="ORF">UR61_C0021G0005</name>
</gene>
<evidence type="ECO:0000313" key="3">
    <source>
        <dbReference type="Proteomes" id="UP000033866"/>
    </source>
</evidence>
<dbReference type="Proteomes" id="UP000033866">
    <property type="component" value="Unassembled WGS sequence"/>
</dbReference>
<feature type="coiled-coil region" evidence="1">
    <location>
        <begin position="12"/>
        <end position="39"/>
    </location>
</feature>